<feature type="transmembrane region" description="Helical" evidence="1">
    <location>
        <begin position="378"/>
        <end position="401"/>
    </location>
</feature>
<feature type="transmembrane region" description="Helical" evidence="1">
    <location>
        <begin position="287"/>
        <end position="304"/>
    </location>
</feature>
<feature type="transmembrane region" description="Helical" evidence="1">
    <location>
        <begin position="72"/>
        <end position="93"/>
    </location>
</feature>
<accession>A0A6C2C663</accession>
<dbReference type="OrthoDB" id="2243815at2"/>
<feature type="transmembrane region" description="Helical" evidence="1">
    <location>
        <begin position="12"/>
        <end position="36"/>
    </location>
</feature>
<feature type="transmembrane region" description="Helical" evidence="1">
    <location>
        <begin position="42"/>
        <end position="65"/>
    </location>
</feature>
<dbReference type="RefSeq" id="WP_148622955.1">
    <property type="nucleotide sequence ID" value="NZ_SDGZ01000015.1"/>
</dbReference>
<keyword evidence="1" id="KW-0812">Transmembrane</keyword>
<keyword evidence="3" id="KW-1185">Reference proteome</keyword>
<evidence type="ECO:0008006" key="4">
    <source>
        <dbReference type="Google" id="ProtNLM"/>
    </source>
</evidence>
<proteinExistence type="predicted"/>
<evidence type="ECO:0000313" key="3">
    <source>
        <dbReference type="Proteomes" id="UP000371977"/>
    </source>
</evidence>
<organism evidence="2 3">
    <name type="scientific">Weissella muntiaci</name>
    <dbReference type="NCBI Taxonomy" id="2508881"/>
    <lineage>
        <taxon>Bacteria</taxon>
        <taxon>Bacillati</taxon>
        <taxon>Bacillota</taxon>
        <taxon>Bacilli</taxon>
        <taxon>Lactobacillales</taxon>
        <taxon>Lactobacillaceae</taxon>
        <taxon>Weissella</taxon>
    </lineage>
</organism>
<reference evidence="2 3" key="1">
    <citation type="submission" date="2019-01" db="EMBL/GenBank/DDBJ databases">
        <title>Weissella sp. nov., a novel lactic acid bacterium isolated from animal feces.</title>
        <authorList>
            <person name="Wang L.-T."/>
        </authorList>
    </citation>
    <scope>NUCLEOTIDE SEQUENCE [LARGE SCALE GENOMIC DNA]</scope>
    <source>
        <strain evidence="2 3">8H-2</strain>
    </source>
</reference>
<feature type="transmembrane region" description="Helical" evidence="1">
    <location>
        <begin position="220"/>
        <end position="242"/>
    </location>
</feature>
<dbReference type="Proteomes" id="UP000371977">
    <property type="component" value="Unassembled WGS sequence"/>
</dbReference>
<protein>
    <recommendedName>
        <fullName evidence="4">MFS transporter</fullName>
    </recommendedName>
</protein>
<evidence type="ECO:0000256" key="1">
    <source>
        <dbReference type="SAM" id="Phobius"/>
    </source>
</evidence>
<feature type="transmembrane region" description="Helical" evidence="1">
    <location>
        <begin position="421"/>
        <end position="446"/>
    </location>
</feature>
<name>A0A6C2C663_9LACO</name>
<feature type="transmembrane region" description="Helical" evidence="1">
    <location>
        <begin position="131"/>
        <end position="151"/>
    </location>
</feature>
<keyword evidence="1" id="KW-0472">Membrane</keyword>
<comment type="caution">
    <text evidence="2">The sequence shown here is derived from an EMBL/GenBank/DDBJ whole genome shotgun (WGS) entry which is preliminary data.</text>
</comment>
<feature type="transmembrane region" description="Helical" evidence="1">
    <location>
        <begin position="157"/>
        <end position="181"/>
    </location>
</feature>
<gene>
    <name evidence="2" type="ORF">ESZ50_07555</name>
</gene>
<dbReference type="AlphaFoldDB" id="A0A6C2C663"/>
<sequence length="455" mass="50783">MLKIKTYLKESSALLLNTSSFTLNMLSFLLLSQIILRQGPTILNAIPFVLFYAFRRSVLFLLAGYKVQIEPLLVIGYCVSIAGAIIGIFGSYWAVFWDIGAIGIGIGSALVPPAVRALNQRIKNNAIKSKRLVMLMQFPLLIVLLVIIAFLGQKYIYISFIVYAFYLILGLLGAIASPVWEPVRAVNWQKLELNYLNIVITLLLFADILSLRVIRNEGNLAALLLSILGILIILPVIFGYTLRRGFDKQLRIPRFLYIKASLRGMCIDFIAVYITMYIFLLPGNPDYAWVVAMYVLAPLLAGPIEKILQRILPGGLTGYVPYILILVGLLVIFQPVMLLVGVLLLRVAAVLINRSVNQELLEVDHLSEASIYHFAPRLLAVGGLAMQSVIWILFLTLSYAHRTSIAGLLYEYAHRKHASQFVGVINDVHIGISIIFALFVLVALSLEINHRKIES</sequence>
<feature type="transmembrane region" description="Helical" evidence="1">
    <location>
        <begin position="99"/>
        <end position="119"/>
    </location>
</feature>
<feature type="transmembrane region" description="Helical" evidence="1">
    <location>
        <begin position="262"/>
        <end position="281"/>
    </location>
</feature>
<feature type="transmembrane region" description="Helical" evidence="1">
    <location>
        <begin position="311"/>
        <end position="332"/>
    </location>
</feature>
<dbReference type="EMBL" id="SDGZ01000015">
    <property type="protein sequence ID" value="TYC49093.1"/>
    <property type="molecule type" value="Genomic_DNA"/>
</dbReference>
<evidence type="ECO:0000313" key="2">
    <source>
        <dbReference type="EMBL" id="TYC49093.1"/>
    </source>
</evidence>
<feature type="transmembrane region" description="Helical" evidence="1">
    <location>
        <begin position="193"/>
        <end position="214"/>
    </location>
</feature>
<keyword evidence="1" id="KW-1133">Transmembrane helix</keyword>
<dbReference type="PRINTS" id="PR01036">
    <property type="entry name" value="TCRTETB"/>
</dbReference>